<dbReference type="AlphaFoldDB" id="A0AAD8ZL39"/>
<evidence type="ECO:0000256" key="2">
    <source>
        <dbReference type="SAM" id="MobiDB-lite"/>
    </source>
</evidence>
<feature type="compositionally biased region" description="Basic and acidic residues" evidence="2">
    <location>
        <begin position="247"/>
        <end position="257"/>
    </location>
</feature>
<protein>
    <recommendedName>
        <fullName evidence="7">Coiled-coil domain containing 74A</fullName>
    </recommendedName>
</protein>
<dbReference type="InterPro" id="IPR039496">
    <property type="entry name" value="CCDC92/74_N"/>
</dbReference>
<sequence length="266" mass="30163">MSTSNLPPLRNLPTWSRVGILDRARHPRLSSCECVHRSRRESQKATPSEAATDAELSRLASLEKDILFLQQTHKNTLEKLHEEIDDLKRANKEIEASAGDSHEKKSQKSDTSSEEKLETAGEQVEGLITSTLPLKIHSARSRCPRTPSLQECQAIIRQLYNCNVLQSQELLRLKALLKDIVLHEKKMSHEDFSVTKAFLSDPSGSQELERFPNLSFQPFPKSQPPTRASAREKMVLPAIRQSCSVTERQKRAQDVHKTRLRRAVNS</sequence>
<feature type="region of interest" description="Disordered" evidence="2">
    <location>
        <begin position="30"/>
        <end position="56"/>
    </location>
</feature>
<dbReference type="Pfam" id="PF14916">
    <property type="entry name" value="CCDC92"/>
    <property type="match status" value="1"/>
</dbReference>
<evidence type="ECO:0000256" key="1">
    <source>
        <dbReference type="ARBA" id="ARBA00023054"/>
    </source>
</evidence>
<dbReference type="InterPro" id="IPR040370">
    <property type="entry name" value="CCDC74A/CCDC74B/CCDC92"/>
</dbReference>
<keyword evidence="1" id="KW-0175">Coiled coil</keyword>
<dbReference type="InterPro" id="IPR029422">
    <property type="entry name" value="CCDC74_C"/>
</dbReference>
<gene>
    <name evidence="5" type="ORF">P4O66_023023</name>
</gene>
<feature type="domain" description="CCDC92/74 N-terminal" evidence="3">
    <location>
        <begin position="58"/>
        <end position="95"/>
    </location>
</feature>
<evidence type="ECO:0008006" key="7">
    <source>
        <dbReference type="Google" id="ProtNLM"/>
    </source>
</evidence>
<reference evidence="5" key="1">
    <citation type="submission" date="2023-03" db="EMBL/GenBank/DDBJ databases">
        <title>Electrophorus voltai genome.</title>
        <authorList>
            <person name="Bian C."/>
        </authorList>
    </citation>
    <scope>NUCLEOTIDE SEQUENCE</scope>
    <source>
        <strain evidence="5">CB-2022</strain>
        <tissue evidence="5">Muscle</tissue>
    </source>
</reference>
<keyword evidence="6" id="KW-1185">Reference proteome</keyword>
<evidence type="ECO:0000313" key="6">
    <source>
        <dbReference type="Proteomes" id="UP001239994"/>
    </source>
</evidence>
<proteinExistence type="predicted"/>
<accession>A0AAD8ZL39</accession>
<feature type="domain" description="Coiled coil protein 74 C-terminal" evidence="4">
    <location>
        <begin position="142"/>
        <end position="262"/>
    </location>
</feature>
<dbReference type="Proteomes" id="UP001239994">
    <property type="component" value="Unassembled WGS sequence"/>
</dbReference>
<dbReference type="PANTHER" id="PTHR14882">
    <property type="entry name" value="COILED-COIL DOMAIN-CONTAINING 74A"/>
    <property type="match status" value="1"/>
</dbReference>
<evidence type="ECO:0000259" key="4">
    <source>
        <dbReference type="Pfam" id="PF14917"/>
    </source>
</evidence>
<dbReference type="PANTHER" id="PTHR14882:SF5">
    <property type="entry name" value="COILED-COIL DOMAIN CONTAINING 74A"/>
    <property type="match status" value="1"/>
</dbReference>
<dbReference type="Pfam" id="PF14917">
    <property type="entry name" value="CCDC74_C"/>
    <property type="match status" value="1"/>
</dbReference>
<organism evidence="5 6">
    <name type="scientific">Electrophorus voltai</name>
    <dbReference type="NCBI Taxonomy" id="2609070"/>
    <lineage>
        <taxon>Eukaryota</taxon>
        <taxon>Metazoa</taxon>
        <taxon>Chordata</taxon>
        <taxon>Craniata</taxon>
        <taxon>Vertebrata</taxon>
        <taxon>Euteleostomi</taxon>
        <taxon>Actinopterygii</taxon>
        <taxon>Neopterygii</taxon>
        <taxon>Teleostei</taxon>
        <taxon>Ostariophysi</taxon>
        <taxon>Gymnotiformes</taxon>
        <taxon>Gymnotoidei</taxon>
        <taxon>Gymnotidae</taxon>
        <taxon>Electrophorus</taxon>
    </lineage>
</organism>
<feature type="compositionally biased region" description="Basic and acidic residues" evidence="2">
    <location>
        <begin position="34"/>
        <end position="43"/>
    </location>
</feature>
<feature type="region of interest" description="Disordered" evidence="2">
    <location>
        <begin position="246"/>
        <end position="266"/>
    </location>
</feature>
<name>A0AAD8ZL39_9TELE</name>
<evidence type="ECO:0000259" key="3">
    <source>
        <dbReference type="Pfam" id="PF14916"/>
    </source>
</evidence>
<feature type="compositionally biased region" description="Basic and acidic residues" evidence="2">
    <location>
        <begin position="95"/>
        <end position="119"/>
    </location>
</feature>
<dbReference type="EMBL" id="JAROKS010000009">
    <property type="protein sequence ID" value="KAK1801344.1"/>
    <property type="molecule type" value="Genomic_DNA"/>
</dbReference>
<comment type="caution">
    <text evidence="5">The sequence shown here is derived from an EMBL/GenBank/DDBJ whole genome shotgun (WGS) entry which is preliminary data.</text>
</comment>
<feature type="region of interest" description="Disordered" evidence="2">
    <location>
        <begin position="95"/>
        <end position="124"/>
    </location>
</feature>
<evidence type="ECO:0000313" key="5">
    <source>
        <dbReference type="EMBL" id="KAK1801344.1"/>
    </source>
</evidence>